<evidence type="ECO:0000256" key="1">
    <source>
        <dbReference type="ARBA" id="ARBA00022581"/>
    </source>
</evidence>
<keyword evidence="3" id="KW-0732">Signal</keyword>
<reference evidence="5" key="1">
    <citation type="journal article" date="2023" name="Mar. Drugs">
        <title>Gemmata algarum, a Novel Planctomycete Isolated from an Algal Mat, Displays Antimicrobial Activity.</title>
        <authorList>
            <person name="Kumar G."/>
            <person name="Kallscheuer N."/>
            <person name="Kashif M."/>
            <person name="Ahamad S."/>
            <person name="Jagadeeshwari U."/>
            <person name="Pannikurungottu S."/>
            <person name="Haufschild T."/>
            <person name="Kabuu M."/>
            <person name="Sasikala C."/>
            <person name="Jogler C."/>
            <person name="Ramana C."/>
        </authorList>
    </citation>
    <scope>NUCLEOTIDE SEQUENCE [LARGE SCALE GENOMIC DNA]</scope>
    <source>
        <strain evidence="5">JC673</strain>
    </source>
</reference>
<dbReference type="Proteomes" id="UP001272242">
    <property type="component" value="Unassembled WGS sequence"/>
</dbReference>
<comment type="caution">
    <text evidence="4">The sequence shown here is derived from an EMBL/GenBank/DDBJ whole genome shotgun (WGS) entry which is preliminary data.</text>
</comment>
<feature type="compositionally biased region" description="Polar residues" evidence="2">
    <location>
        <begin position="964"/>
        <end position="973"/>
    </location>
</feature>
<feature type="region of interest" description="Disordered" evidence="2">
    <location>
        <begin position="94"/>
        <end position="130"/>
    </location>
</feature>
<keyword evidence="1" id="KW-0945">Host-virus interaction</keyword>
<protein>
    <submittedName>
        <fullName evidence="4">Uncharacterized protein</fullName>
    </submittedName>
</protein>
<dbReference type="EMBL" id="JAXBLV010000189">
    <property type="protein sequence ID" value="MDY3561105.1"/>
    <property type="molecule type" value="Genomic_DNA"/>
</dbReference>
<feature type="region of interest" description="Disordered" evidence="2">
    <location>
        <begin position="561"/>
        <end position="600"/>
    </location>
</feature>
<feature type="region of interest" description="Disordered" evidence="2">
    <location>
        <begin position="619"/>
        <end position="638"/>
    </location>
</feature>
<evidence type="ECO:0000256" key="3">
    <source>
        <dbReference type="SAM" id="SignalP"/>
    </source>
</evidence>
<feature type="chain" id="PRO_5045175678" evidence="3">
    <location>
        <begin position="26"/>
        <end position="1012"/>
    </location>
</feature>
<feature type="compositionally biased region" description="Low complexity" evidence="2">
    <location>
        <begin position="877"/>
        <end position="889"/>
    </location>
</feature>
<evidence type="ECO:0000313" key="4">
    <source>
        <dbReference type="EMBL" id="MDY3561105.1"/>
    </source>
</evidence>
<sequence length="1012" mass="105225">MSGRRTSTLTLAVALLVGAAGGAAAQEPFQTPLNSGTTNGEGTVVRAGDGGVYQSGDYAFIIQARAITPACKDLSRVTTGGFGSYCASQFQVKQEDGPPKGVVPAPENAPSTRAPRGLQFGPSPRVTAERGQPKFRHVGSLVAGAIAEREQWVPHEDAAQKWGARLSIGWGGTTVFSAAAPLDDIAQVIQPVVPSLAQITTGGFGSYCACLLPPLDRELEPEDVLGAFGSWSEFLTRAATCGTGNLPRATKGGFGSYCAVLLPRSVVTGPQRVLLVHDAGGRVHLAPAEDVLVFSDPGIQAPPPPTNPYDHRQLFGCHLGLFGSQRDATPSEKTCDKAASVPAEVVPTFRPLPPAPPGVIRTVAAVEDAVMTPPTCPPCPLPKIAPNPLLGTWYRDVPAAGLQVVATFAPDELKLRATQTVDGHTVTVTATVHYTLTPDGLVFGVVTSADVSTKSGTKAGSPDADFAELALTVQGLADMPFSCRTKITSAGLMVSGLKYGLLMARRESEEFQVAFGGLFKSAKDGKVPPLAKLKPKADKARGEPILGAAIGALIGRPTGAALGNPPSLEPGERVGVDFSAAPPAKAPPAPPACPTPTDAASFGPPFLTKIKGLDPYSPQAVPAVPPPAPARQPGVSEDSTKQMALEAFGQLLQQSGVVCPTGGMVTGTGGVTVPSGRCEPCPQNTVPCDSVATQATVAPLAAPKTGPVGTWYRDIAGKQCVVKVTPDHLTLTVHDAQEVDGKVSTASLVITADYHLTRDGITALGLITSVDVNFEGDFPADDSKPFFEMLGDLQKSLEDKPLALTFRTYGDSLVIGNVRMPSASDRLDAQPAGYMAGRYKAAGDKLPKPKPTKMPAEPRAFVPNGPPPGLPVGGNPGSSLGQPLAAPGGFLPPPGSAYPATGPAFPPPLPSSNSDLLPPQQIPSAPPARVIPSSGEDSWVPPMAPPAKPGPVRPVIEGEESRTKGTFNPNTSGLLFRSESGDLHQIQNEWRRFWFDDRPSEPTPERIHGRIY</sequence>
<evidence type="ECO:0000313" key="5">
    <source>
        <dbReference type="Proteomes" id="UP001272242"/>
    </source>
</evidence>
<dbReference type="PANTHER" id="PTHR13037:SF24">
    <property type="entry name" value="POLYCOMB PROTEIN PCL-RELATED"/>
    <property type="match status" value="1"/>
</dbReference>
<evidence type="ECO:0000256" key="2">
    <source>
        <dbReference type="SAM" id="MobiDB-lite"/>
    </source>
</evidence>
<dbReference type="PANTHER" id="PTHR13037">
    <property type="entry name" value="FORMIN"/>
    <property type="match status" value="1"/>
</dbReference>
<feature type="compositionally biased region" description="Pro residues" evidence="2">
    <location>
        <begin position="584"/>
        <end position="594"/>
    </location>
</feature>
<dbReference type="RefSeq" id="WP_320687572.1">
    <property type="nucleotide sequence ID" value="NZ_JAXBLV010000189.1"/>
</dbReference>
<accession>A0ABU5F314</accession>
<feature type="compositionally biased region" description="Pro residues" evidence="2">
    <location>
        <begin position="942"/>
        <end position="952"/>
    </location>
</feature>
<gene>
    <name evidence="4" type="ORF">R5W23_002364</name>
</gene>
<feature type="region of interest" description="Disordered" evidence="2">
    <location>
        <begin position="841"/>
        <end position="980"/>
    </location>
</feature>
<organism evidence="4 5">
    <name type="scientific">Gemmata algarum</name>
    <dbReference type="NCBI Taxonomy" id="2975278"/>
    <lineage>
        <taxon>Bacteria</taxon>
        <taxon>Pseudomonadati</taxon>
        <taxon>Planctomycetota</taxon>
        <taxon>Planctomycetia</taxon>
        <taxon>Gemmatales</taxon>
        <taxon>Gemmataceae</taxon>
        <taxon>Gemmata</taxon>
    </lineage>
</organism>
<name>A0ABU5F314_9BACT</name>
<proteinExistence type="predicted"/>
<keyword evidence="5" id="KW-1185">Reference proteome</keyword>
<feature type="signal peptide" evidence="3">
    <location>
        <begin position="1"/>
        <end position="25"/>
    </location>
</feature>